<protein>
    <submittedName>
        <fullName evidence="1">Uncharacterized protein</fullName>
    </submittedName>
</protein>
<sequence>MRNIAEDTITFMTSLVQHLHSGRWAVILTQACIRETLSARPPSVVNCDFARHPAKATQ</sequence>
<comment type="caution">
    <text evidence="1">The sequence shown here is derived from an EMBL/GenBank/DDBJ whole genome shotgun (WGS) entry which is preliminary data.</text>
</comment>
<evidence type="ECO:0000313" key="1">
    <source>
        <dbReference type="EMBL" id="MDR7379279.1"/>
    </source>
</evidence>
<gene>
    <name evidence="1" type="ORF">J2X19_003973</name>
</gene>
<dbReference type="EMBL" id="JAVDXT010000004">
    <property type="protein sequence ID" value="MDR7379279.1"/>
    <property type="molecule type" value="Genomic_DNA"/>
</dbReference>
<accession>A0ABU2CD77</accession>
<proteinExistence type="predicted"/>
<dbReference type="Proteomes" id="UP001180487">
    <property type="component" value="Unassembled WGS sequence"/>
</dbReference>
<reference evidence="1 2" key="1">
    <citation type="submission" date="2023-07" db="EMBL/GenBank/DDBJ databases">
        <title>Sorghum-associated microbial communities from plants grown in Nebraska, USA.</title>
        <authorList>
            <person name="Schachtman D."/>
        </authorList>
    </citation>
    <scope>NUCLEOTIDE SEQUENCE [LARGE SCALE GENOMIC DNA]</scope>
    <source>
        <strain evidence="1 2">BE313</strain>
    </source>
</reference>
<dbReference type="RefSeq" id="WP_310375802.1">
    <property type="nucleotide sequence ID" value="NZ_JAVDXT010000004.1"/>
</dbReference>
<name>A0ABU2CD77_9BURK</name>
<organism evidence="1 2">
    <name type="scientific">Rhodoferax ferrireducens</name>
    <dbReference type="NCBI Taxonomy" id="192843"/>
    <lineage>
        <taxon>Bacteria</taxon>
        <taxon>Pseudomonadati</taxon>
        <taxon>Pseudomonadota</taxon>
        <taxon>Betaproteobacteria</taxon>
        <taxon>Burkholderiales</taxon>
        <taxon>Comamonadaceae</taxon>
        <taxon>Rhodoferax</taxon>
    </lineage>
</organism>
<keyword evidence="2" id="KW-1185">Reference proteome</keyword>
<evidence type="ECO:0000313" key="2">
    <source>
        <dbReference type="Proteomes" id="UP001180487"/>
    </source>
</evidence>